<dbReference type="RefSeq" id="WP_215152420.1">
    <property type="nucleotide sequence ID" value="NZ_JAHHDZ010000015.1"/>
</dbReference>
<comment type="caution">
    <text evidence="2">The sequence shown here is derived from an EMBL/GenBank/DDBJ whole genome shotgun (WGS) entry which is preliminary data.</text>
</comment>
<organism evidence="2 3">
    <name type="scientific">Neptunomonas phycophila</name>
    <dbReference type="NCBI Taxonomy" id="1572645"/>
    <lineage>
        <taxon>Bacteria</taxon>
        <taxon>Pseudomonadati</taxon>
        <taxon>Pseudomonadota</taxon>
        <taxon>Gammaproteobacteria</taxon>
        <taxon>Oceanospirillales</taxon>
        <taxon>Oceanospirillaceae</taxon>
        <taxon>Neptunomonas</taxon>
    </lineage>
</organism>
<dbReference type="AlphaFoldDB" id="A0AAW7XIJ3"/>
<name>A0AAW7XIJ3_9GAMM</name>
<dbReference type="Proteomes" id="UP001169862">
    <property type="component" value="Unassembled WGS sequence"/>
</dbReference>
<sequence length="100" mass="10476">MPKAKKSTGELISGLKDEPKILIGGAILDGLKGGRFTFRNPLATEGGDYNQGDGGYTQSGGGNHNQGGGDYNQSSLTNNLGNLDITDLSEIMGSIKNFNR</sequence>
<feature type="compositionally biased region" description="Gly residues" evidence="1">
    <location>
        <begin position="52"/>
        <end position="70"/>
    </location>
</feature>
<evidence type="ECO:0000313" key="2">
    <source>
        <dbReference type="EMBL" id="MDO6452798.1"/>
    </source>
</evidence>
<dbReference type="EMBL" id="JAUOPG010000002">
    <property type="protein sequence ID" value="MDO6452798.1"/>
    <property type="molecule type" value="Genomic_DNA"/>
</dbReference>
<protein>
    <submittedName>
        <fullName evidence="2">Uncharacterized protein</fullName>
    </submittedName>
</protein>
<evidence type="ECO:0000313" key="3">
    <source>
        <dbReference type="Proteomes" id="UP001169862"/>
    </source>
</evidence>
<evidence type="ECO:0000256" key="1">
    <source>
        <dbReference type="SAM" id="MobiDB-lite"/>
    </source>
</evidence>
<proteinExistence type="predicted"/>
<feature type="region of interest" description="Disordered" evidence="1">
    <location>
        <begin position="41"/>
        <end position="75"/>
    </location>
</feature>
<gene>
    <name evidence="2" type="ORF">Q4490_04400</name>
</gene>
<reference evidence="2" key="1">
    <citation type="submission" date="2023-07" db="EMBL/GenBank/DDBJ databases">
        <title>Genome content predicts the carbon catabolic preferences of heterotrophic bacteria.</title>
        <authorList>
            <person name="Gralka M."/>
        </authorList>
    </citation>
    <scope>NUCLEOTIDE SEQUENCE</scope>
    <source>
        <strain evidence="2">I2M16</strain>
    </source>
</reference>
<accession>A0AAW7XIJ3</accession>